<evidence type="ECO:0000256" key="1">
    <source>
        <dbReference type="SAM" id="MobiDB-lite"/>
    </source>
</evidence>
<accession>A0A7S4AWP4</accession>
<proteinExistence type="predicted"/>
<feature type="compositionally biased region" description="Polar residues" evidence="1">
    <location>
        <begin position="318"/>
        <end position="330"/>
    </location>
</feature>
<feature type="region of interest" description="Disordered" evidence="1">
    <location>
        <begin position="318"/>
        <end position="345"/>
    </location>
</feature>
<feature type="region of interest" description="Disordered" evidence="1">
    <location>
        <begin position="268"/>
        <end position="303"/>
    </location>
</feature>
<name>A0A7S4AWP4_9STRA</name>
<evidence type="ECO:0000313" key="3">
    <source>
        <dbReference type="EMBL" id="CAE0729473.1"/>
    </source>
</evidence>
<feature type="transmembrane region" description="Helical" evidence="2">
    <location>
        <begin position="569"/>
        <end position="590"/>
    </location>
</feature>
<feature type="compositionally biased region" description="Basic and acidic residues" evidence="1">
    <location>
        <begin position="403"/>
        <end position="418"/>
    </location>
</feature>
<protein>
    <submittedName>
        <fullName evidence="3">Uncharacterized protein</fullName>
    </submittedName>
</protein>
<feature type="compositionally biased region" description="Polar residues" evidence="1">
    <location>
        <begin position="419"/>
        <end position="430"/>
    </location>
</feature>
<dbReference type="EMBL" id="HBIX01034101">
    <property type="protein sequence ID" value="CAE0729473.1"/>
    <property type="molecule type" value="Transcribed_RNA"/>
</dbReference>
<feature type="compositionally biased region" description="Basic and acidic residues" evidence="1">
    <location>
        <begin position="268"/>
        <end position="293"/>
    </location>
</feature>
<organism evidence="3">
    <name type="scientific">Pseudo-nitzschia australis</name>
    <dbReference type="NCBI Taxonomy" id="44445"/>
    <lineage>
        <taxon>Eukaryota</taxon>
        <taxon>Sar</taxon>
        <taxon>Stramenopiles</taxon>
        <taxon>Ochrophyta</taxon>
        <taxon>Bacillariophyta</taxon>
        <taxon>Bacillariophyceae</taxon>
        <taxon>Bacillariophycidae</taxon>
        <taxon>Bacillariales</taxon>
        <taxon>Bacillariaceae</taxon>
        <taxon>Pseudo-nitzschia</taxon>
    </lineage>
</organism>
<reference evidence="3" key="1">
    <citation type="submission" date="2021-01" db="EMBL/GenBank/DDBJ databases">
        <authorList>
            <person name="Corre E."/>
            <person name="Pelletier E."/>
            <person name="Niang G."/>
            <person name="Scheremetjew M."/>
            <person name="Finn R."/>
            <person name="Kale V."/>
            <person name="Holt S."/>
            <person name="Cochrane G."/>
            <person name="Meng A."/>
            <person name="Brown T."/>
            <person name="Cohen L."/>
        </authorList>
    </citation>
    <scope>NUCLEOTIDE SEQUENCE</scope>
    <source>
        <strain evidence="3">10249 10 AB</strain>
    </source>
</reference>
<gene>
    <name evidence="3" type="ORF">PAUS00366_LOCUS22258</name>
</gene>
<dbReference type="AlphaFoldDB" id="A0A7S4AWP4"/>
<evidence type="ECO:0000256" key="2">
    <source>
        <dbReference type="SAM" id="Phobius"/>
    </source>
</evidence>
<keyword evidence="2" id="KW-0812">Transmembrane</keyword>
<keyword evidence="2" id="KW-1133">Transmembrane helix</keyword>
<sequence>MVAHQHLSSPRIPHGEESSSPSALVHDDEDSEILGNNIIISFPSPDEGHLTHDLMNNTSWMKEDVRTDEMEDDELEKEMEMLALAEKEVSQEISDIQRSFHNPNNQWGEENEQDRRKLNSTATPTMNEIEIEHTEKLEWGDTNCMFQEQRDNETTNQKLMKVLSFKRKTHANISNIHEVETDMIERDTRDSVNESQPSDEACYGVYSICNRDPPEAILFVDDDESYEDGDESHDEDSSDVIGEIVYHMSLSVSEDESVAGSAEMYSLKEKENFNESPLVERRHGEEEDPRSGRLSDLGTGGNDNLFREEMFVGDIVHTTSNTTGDESAQGSAERYSPDAQQDDYINESCRVERRQEEEESDDAISEWDLRSNRQLSDLERGKSNVFEEEIFWEESFWRAQRVHEPERRDSATLVRKDNQNTTTKPPSAKSSIPFISGSRRSIIDILSLPTLEPRRDENEDIAATLDLQSVQSIIPGESVKLSVHDVSTERISQMESNHSKNNELIYQEASAQIFDHTIDDSSLNCIEEKQNSCSFIPLDPAVLIDEEEAVVVNKRRCQNRKGSCDLRRIIIAVHVLLALSGVIVFWKFLLPKQGS</sequence>
<feature type="region of interest" description="Disordered" evidence="1">
    <location>
        <begin position="403"/>
        <end position="434"/>
    </location>
</feature>
<keyword evidence="2" id="KW-0472">Membrane</keyword>
<feature type="region of interest" description="Disordered" evidence="1">
    <location>
        <begin position="1"/>
        <end position="25"/>
    </location>
</feature>